<sequence>MGQTAHEYEIEFPNAVHHEARVSATFLGLESEVLALRMSRTSPGRYALHEFAKNVYDVKATDENGKPLSVTRPNPYQWNVSGHNGTVRITYTLFADRGDGTYSQIDETHAHLNIPATFMYAPDYSQRPIRVHFKPRTDLNWKVATQLRPLGGGMYSAPNLDYFMDSPTEISNFSMREFTETSNGKSYTIRFALHHAGTDAELDTYMESVKKIVVQEKAVYGELPDYDFGTYTFLACYMDNVSGDGMEHRNSTVLTSTRSLANGGLNRNAGTVAHEFFHGWNVERIRPKSLQPFDYMEANMSGELWFAEGFTQYYTGLMLCRAGVISQKEYVDGLAGSLNYVINSPARKYFNPVEMSYQAPFVDAAASIDPVNRENTFISYYTYGSVLGLALDLSLRDMDGGLSLDGFMQYVWKTYGKPEIPYTARDLQLALETYAGEKFGKEFFAKYVFDSQMPDYKKLLESAGVHFEQPGKGKAYLGAYLDVRDRAATLVAQPMEGSAAYQAGLAKGDKITSIGGRPVSEDANPQNLLAAYKSGDKVKVDFERFGQPRTTELTLGADASYTTVLFEGKLAAKVGEKRQSWLGGK</sequence>
<reference evidence="2 3" key="1">
    <citation type="journal article" date="2014" name="Int. J. Syst. Evol. Microbiol.">
        <title>Complete genome sequence of Corynebacterium casei LMG S-19264T (=DSM 44701T), isolated from a smear-ripened cheese.</title>
        <authorList>
            <consortium name="US DOE Joint Genome Institute (JGI-PGF)"/>
            <person name="Walter F."/>
            <person name="Albersmeier A."/>
            <person name="Kalinowski J."/>
            <person name="Ruckert C."/>
        </authorList>
    </citation>
    <scope>NUCLEOTIDE SEQUENCE [LARGE SCALE GENOMIC DNA]</scope>
    <source>
        <strain evidence="2 3">KCTC 12866</strain>
    </source>
</reference>
<dbReference type="Pfam" id="PF17899">
    <property type="entry name" value="Peptidase_M61_N"/>
    <property type="match status" value="1"/>
</dbReference>
<evidence type="ECO:0000259" key="1">
    <source>
        <dbReference type="PROSITE" id="PS50106"/>
    </source>
</evidence>
<dbReference type="Pfam" id="PF05299">
    <property type="entry name" value="Peptidase_M61"/>
    <property type="match status" value="1"/>
</dbReference>
<organism evidence="2 3">
    <name type="scientific">Persicitalea jodogahamensis</name>
    <dbReference type="NCBI Taxonomy" id="402147"/>
    <lineage>
        <taxon>Bacteria</taxon>
        <taxon>Pseudomonadati</taxon>
        <taxon>Bacteroidota</taxon>
        <taxon>Cytophagia</taxon>
        <taxon>Cytophagales</taxon>
        <taxon>Spirosomataceae</taxon>
        <taxon>Persicitalea</taxon>
    </lineage>
</organism>
<dbReference type="Proteomes" id="UP000598271">
    <property type="component" value="Unassembled WGS sequence"/>
</dbReference>
<keyword evidence="3" id="KW-1185">Reference proteome</keyword>
<dbReference type="PIRSF" id="PIRSF016493">
    <property type="entry name" value="Glycyl_aminpptds"/>
    <property type="match status" value="1"/>
</dbReference>
<feature type="domain" description="PDZ" evidence="1">
    <location>
        <begin position="464"/>
        <end position="546"/>
    </location>
</feature>
<dbReference type="SMART" id="SM00228">
    <property type="entry name" value="PDZ"/>
    <property type="match status" value="1"/>
</dbReference>
<dbReference type="PROSITE" id="PS50106">
    <property type="entry name" value="PDZ"/>
    <property type="match status" value="1"/>
</dbReference>
<dbReference type="AlphaFoldDB" id="A0A8J3D3F9"/>
<dbReference type="Pfam" id="PF13180">
    <property type="entry name" value="PDZ_2"/>
    <property type="match status" value="1"/>
</dbReference>
<dbReference type="EMBL" id="BMXF01000003">
    <property type="protein sequence ID" value="GHB76322.1"/>
    <property type="molecule type" value="Genomic_DNA"/>
</dbReference>
<dbReference type="InterPro" id="IPR027268">
    <property type="entry name" value="Peptidase_M4/M1_CTD_sf"/>
</dbReference>
<dbReference type="SUPFAM" id="SSF55486">
    <property type="entry name" value="Metalloproteases ('zincins'), catalytic domain"/>
    <property type="match status" value="1"/>
</dbReference>
<comment type="caution">
    <text evidence="2">The sequence shown here is derived from an EMBL/GenBank/DDBJ whole genome shotgun (WGS) entry which is preliminary data.</text>
</comment>
<protein>
    <recommendedName>
        <fullName evidence="1">PDZ domain-containing protein</fullName>
    </recommendedName>
</protein>
<evidence type="ECO:0000313" key="3">
    <source>
        <dbReference type="Proteomes" id="UP000598271"/>
    </source>
</evidence>
<dbReference type="InterPro" id="IPR007963">
    <property type="entry name" value="Peptidase_M61_catalytic"/>
</dbReference>
<dbReference type="InterPro" id="IPR001478">
    <property type="entry name" value="PDZ"/>
</dbReference>
<dbReference type="SUPFAM" id="SSF50156">
    <property type="entry name" value="PDZ domain-like"/>
    <property type="match status" value="1"/>
</dbReference>
<name>A0A8J3D3F9_9BACT</name>
<proteinExistence type="predicted"/>
<evidence type="ECO:0000313" key="2">
    <source>
        <dbReference type="EMBL" id="GHB76322.1"/>
    </source>
</evidence>
<dbReference type="InterPro" id="IPR036034">
    <property type="entry name" value="PDZ_sf"/>
</dbReference>
<dbReference type="Gene3D" id="2.30.42.10">
    <property type="match status" value="1"/>
</dbReference>
<dbReference type="InterPro" id="IPR040756">
    <property type="entry name" value="Peptidase_M61_N"/>
</dbReference>
<gene>
    <name evidence="2" type="ORF">GCM10007390_32790</name>
</gene>
<dbReference type="Gene3D" id="2.60.40.3650">
    <property type="match status" value="1"/>
</dbReference>
<accession>A0A8J3D3F9</accession>
<dbReference type="InterPro" id="IPR024191">
    <property type="entry name" value="Peptidase_M61"/>
</dbReference>
<dbReference type="Gene3D" id="1.10.390.10">
    <property type="entry name" value="Neutral Protease Domain 2"/>
    <property type="match status" value="1"/>
</dbReference>